<evidence type="ECO:0000256" key="8">
    <source>
        <dbReference type="PROSITE-ProRule" id="PRU00176"/>
    </source>
</evidence>
<dbReference type="PANTHER" id="PTHR47330">
    <property type="entry name" value="POLY(U)-BINDING-SPLICING FACTOR PUF60-B-RELATED"/>
    <property type="match status" value="1"/>
</dbReference>
<feature type="domain" description="RRM" evidence="9">
    <location>
        <begin position="536"/>
        <end position="623"/>
    </location>
</feature>
<evidence type="ECO:0000256" key="2">
    <source>
        <dbReference type="ARBA" id="ARBA00005987"/>
    </source>
</evidence>
<evidence type="ECO:0000259" key="9">
    <source>
        <dbReference type="PROSITE" id="PS50102"/>
    </source>
</evidence>
<evidence type="ECO:0000313" key="11">
    <source>
        <dbReference type="Proteomes" id="UP000887013"/>
    </source>
</evidence>
<dbReference type="InterPro" id="IPR012677">
    <property type="entry name" value="Nucleotide-bd_a/b_plait_sf"/>
</dbReference>
<dbReference type="FunFam" id="3.30.70.330:FF:000136">
    <property type="entry name" value="poly(U)-binding-splicing factor PUF60 isoform X1"/>
    <property type="match status" value="1"/>
</dbReference>
<dbReference type="GO" id="GO:0000380">
    <property type="term" value="P:alternative mRNA splicing, via spliceosome"/>
    <property type="evidence" value="ECO:0007669"/>
    <property type="project" value="TreeGrafter"/>
</dbReference>
<evidence type="ECO:0000256" key="5">
    <source>
        <dbReference type="ARBA" id="ARBA00022884"/>
    </source>
</evidence>
<dbReference type="InterPro" id="IPR034209">
    <property type="entry name" value="PUF60_RRM1"/>
</dbReference>
<dbReference type="CDD" id="cd12648">
    <property type="entry name" value="RRM3_UHM_PUF60"/>
    <property type="match status" value="1"/>
</dbReference>
<dbReference type="EMBL" id="BMAW01072202">
    <property type="protein sequence ID" value="GFT81738.1"/>
    <property type="molecule type" value="Genomic_DNA"/>
</dbReference>
<evidence type="ECO:0000313" key="10">
    <source>
        <dbReference type="EMBL" id="GFT81738.1"/>
    </source>
</evidence>
<proteinExistence type="inferred from homology"/>
<evidence type="ECO:0000256" key="6">
    <source>
        <dbReference type="ARBA" id="ARBA00023187"/>
    </source>
</evidence>
<dbReference type="InterPro" id="IPR003954">
    <property type="entry name" value="RRM_euk-type"/>
</dbReference>
<dbReference type="GO" id="GO:0071013">
    <property type="term" value="C:catalytic step 2 spliceosome"/>
    <property type="evidence" value="ECO:0007669"/>
    <property type="project" value="TreeGrafter"/>
</dbReference>
<keyword evidence="6" id="KW-0508">mRNA splicing</keyword>
<evidence type="ECO:0000256" key="1">
    <source>
        <dbReference type="ARBA" id="ARBA00004123"/>
    </source>
</evidence>
<keyword evidence="4" id="KW-0677">Repeat</keyword>
<dbReference type="InterPro" id="IPR006532">
    <property type="entry name" value="PUF60-like"/>
</dbReference>
<dbReference type="InterPro" id="IPR051974">
    <property type="entry name" value="PUF60_regulator"/>
</dbReference>
<feature type="domain" description="RRM" evidence="9">
    <location>
        <begin position="225"/>
        <end position="303"/>
    </location>
</feature>
<dbReference type="InterPro" id="IPR000504">
    <property type="entry name" value="RRM_dom"/>
</dbReference>
<dbReference type="FunFam" id="3.30.70.330:FF:000382">
    <property type="entry name" value="G-patch domain-containing protein"/>
    <property type="match status" value="1"/>
</dbReference>
<dbReference type="NCBIfam" id="TIGR01645">
    <property type="entry name" value="half-pint"/>
    <property type="match status" value="1"/>
</dbReference>
<dbReference type="SUPFAM" id="SSF54928">
    <property type="entry name" value="RNA-binding domain, RBD"/>
    <property type="match status" value="2"/>
</dbReference>
<comment type="similarity">
    <text evidence="2">Belongs to the RRM half pint family.</text>
</comment>
<dbReference type="GO" id="GO:0071011">
    <property type="term" value="C:precatalytic spliceosome"/>
    <property type="evidence" value="ECO:0007669"/>
    <property type="project" value="TreeGrafter"/>
</dbReference>
<protein>
    <submittedName>
        <fullName evidence="10">Poly(U)-binding-splicing factor half pint</fullName>
    </submittedName>
</protein>
<evidence type="ECO:0000256" key="7">
    <source>
        <dbReference type="ARBA" id="ARBA00023242"/>
    </source>
</evidence>
<sequence>MATLGNGQVILENGLKLGIIEDPALKKLKSEDGSPVAVLLPGMDCMLSEDQSEQTGPVLAGPGALRTPTGILGLGLTKLTSEQQEMVTKAKKYAMEQSIKNVLMKQTIAHQQQQQKTLQRHQALVLMCRVYVGSISFELKEDTIRQAFIPFGPIKSINMSWDPVTQKHKGFAFVEYELPEAAQLALDQMNGVMIGGRNIKVGRPSNMPQAAPIIEQIMEEAKTYNRIYVASVHQDLTEQDIQSVFEAFGKIKMCKLQSGGIPGKHKGYGFIEYENYQSAQDAISSMNLFDLGGQYLRVGRAITPPNALQAPTTASTMPTAAAVAAAAATAKIQAMDAVASNAIALGLGTPAAVAPVVTATPTETAALSPVIPPPGLTIPAIGAPGLVTPSILPQPVLAANAPGVITGVTPVRPPMIIPPPGIVTLPIVAPPVNVSVTAIKTEVSSPVSKTVVLTPTVPETIKTPVTIPVSVATVPSVPTCETAANDAQKQKIEELEKKLAEEQEPQTLQQQENMMIKGTNARHILMQKLMRRTESSVIILRNMVGVEDLDDDLESEVTDECGRYGAVNRVIIYQERQSEDEDAEIIVKIFVEFSSSPEACKARDALNGRFFGGRIVKAELYDQTLYEANDLSG</sequence>
<gene>
    <name evidence="10" type="primary">hfp</name>
    <name evidence="10" type="ORF">NPIL_688631</name>
</gene>
<dbReference type="AlphaFoldDB" id="A0A8X6PP77"/>
<dbReference type="InterPro" id="IPR034211">
    <property type="entry name" value="PUF60_RRM2"/>
</dbReference>
<dbReference type="GO" id="GO:0003723">
    <property type="term" value="F:RNA binding"/>
    <property type="evidence" value="ECO:0007669"/>
    <property type="project" value="UniProtKB-UniRule"/>
</dbReference>
<dbReference type="OrthoDB" id="20943at2759"/>
<feature type="domain" description="RRM" evidence="9">
    <location>
        <begin position="128"/>
        <end position="206"/>
    </location>
</feature>
<dbReference type="Proteomes" id="UP000887013">
    <property type="component" value="Unassembled WGS sequence"/>
</dbReference>
<evidence type="ECO:0000256" key="3">
    <source>
        <dbReference type="ARBA" id="ARBA00022664"/>
    </source>
</evidence>
<dbReference type="InterPro" id="IPR034212">
    <property type="entry name" value="PUF60_RRM3"/>
</dbReference>
<comment type="caution">
    <text evidence="10">The sequence shown here is derived from an EMBL/GenBank/DDBJ whole genome shotgun (WGS) entry which is preliminary data.</text>
</comment>
<keyword evidence="3" id="KW-0507">mRNA processing</keyword>
<dbReference type="Pfam" id="PF00076">
    <property type="entry name" value="RRM_1"/>
    <property type="match status" value="2"/>
</dbReference>
<dbReference type="CDD" id="cd12370">
    <property type="entry name" value="RRM1_PUF60"/>
    <property type="match status" value="1"/>
</dbReference>
<dbReference type="GO" id="GO:0000381">
    <property type="term" value="P:regulation of alternative mRNA splicing, via spliceosome"/>
    <property type="evidence" value="ECO:0007669"/>
    <property type="project" value="InterPro"/>
</dbReference>
<keyword evidence="5 8" id="KW-0694">RNA-binding</keyword>
<dbReference type="SMART" id="SM00360">
    <property type="entry name" value="RRM"/>
    <property type="match status" value="3"/>
</dbReference>
<dbReference type="PROSITE" id="PS50102">
    <property type="entry name" value="RRM"/>
    <property type="match status" value="3"/>
</dbReference>
<dbReference type="InterPro" id="IPR035979">
    <property type="entry name" value="RBD_domain_sf"/>
</dbReference>
<accession>A0A8X6PP77</accession>
<reference evidence="10" key="1">
    <citation type="submission" date="2020-08" db="EMBL/GenBank/DDBJ databases">
        <title>Multicomponent nature underlies the extraordinary mechanical properties of spider dragline silk.</title>
        <authorList>
            <person name="Kono N."/>
            <person name="Nakamura H."/>
            <person name="Mori M."/>
            <person name="Yoshida Y."/>
            <person name="Ohtoshi R."/>
            <person name="Malay A.D."/>
            <person name="Moran D.A.P."/>
            <person name="Tomita M."/>
            <person name="Numata K."/>
            <person name="Arakawa K."/>
        </authorList>
    </citation>
    <scope>NUCLEOTIDE SEQUENCE</scope>
</reference>
<dbReference type="CDD" id="cd12371">
    <property type="entry name" value="RRM2_PUF60"/>
    <property type="match status" value="1"/>
</dbReference>
<dbReference type="GO" id="GO:0006376">
    <property type="term" value="P:mRNA splice site recognition"/>
    <property type="evidence" value="ECO:0007669"/>
    <property type="project" value="TreeGrafter"/>
</dbReference>
<keyword evidence="11" id="KW-1185">Reference proteome</keyword>
<comment type="subcellular location">
    <subcellularLocation>
        <location evidence="1">Nucleus</location>
    </subcellularLocation>
</comment>
<dbReference type="PANTHER" id="PTHR47330:SF1">
    <property type="entry name" value="POLY(U)-BINDING-SPLICING FACTOR PUF60"/>
    <property type="match status" value="1"/>
</dbReference>
<dbReference type="Gene3D" id="3.30.70.330">
    <property type="match status" value="3"/>
</dbReference>
<dbReference type="SMART" id="SM00361">
    <property type="entry name" value="RRM_1"/>
    <property type="match status" value="2"/>
</dbReference>
<evidence type="ECO:0000256" key="4">
    <source>
        <dbReference type="ARBA" id="ARBA00022737"/>
    </source>
</evidence>
<organism evidence="10 11">
    <name type="scientific">Nephila pilipes</name>
    <name type="common">Giant wood spider</name>
    <name type="synonym">Nephila maculata</name>
    <dbReference type="NCBI Taxonomy" id="299642"/>
    <lineage>
        <taxon>Eukaryota</taxon>
        <taxon>Metazoa</taxon>
        <taxon>Ecdysozoa</taxon>
        <taxon>Arthropoda</taxon>
        <taxon>Chelicerata</taxon>
        <taxon>Arachnida</taxon>
        <taxon>Araneae</taxon>
        <taxon>Araneomorphae</taxon>
        <taxon>Entelegynae</taxon>
        <taxon>Araneoidea</taxon>
        <taxon>Nephilidae</taxon>
        <taxon>Nephila</taxon>
    </lineage>
</organism>
<name>A0A8X6PP77_NEPPI</name>
<keyword evidence="7" id="KW-0539">Nucleus</keyword>